<name>A0A0A1U9G1_ENTIV</name>
<proteinExistence type="predicted"/>
<feature type="signal peptide" evidence="1">
    <location>
        <begin position="1"/>
        <end position="16"/>
    </location>
</feature>
<dbReference type="KEGG" id="eiv:EIN_205780"/>
<organism evidence="2 3">
    <name type="scientific">Entamoeba invadens IP1</name>
    <dbReference type="NCBI Taxonomy" id="370355"/>
    <lineage>
        <taxon>Eukaryota</taxon>
        <taxon>Amoebozoa</taxon>
        <taxon>Evosea</taxon>
        <taxon>Archamoebae</taxon>
        <taxon>Mastigamoebida</taxon>
        <taxon>Entamoebidae</taxon>
        <taxon>Entamoeba</taxon>
    </lineage>
</organism>
<evidence type="ECO:0000313" key="2">
    <source>
        <dbReference type="EMBL" id="ELP91621.1"/>
    </source>
</evidence>
<accession>A0A0A1U9G1</accession>
<keyword evidence="1" id="KW-0732">Signal</keyword>
<dbReference type="AlphaFoldDB" id="A0A0A1U9G1"/>
<dbReference type="RefSeq" id="XP_004258392.1">
    <property type="nucleotide sequence ID" value="XM_004258344.1"/>
</dbReference>
<dbReference type="GeneID" id="14890633"/>
<dbReference type="VEuPathDB" id="AmoebaDB:EIN_205780"/>
<evidence type="ECO:0000313" key="3">
    <source>
        <dbReference type="Proteomes" id="UP000014680"/>
    </source>
</evidence>
<reference evidence="2 3" key="1">
    <citation type="submission" date="2012-10" db="EMBL/GenBank/DDBJ databases">
        <authorList>
            <person name="Zafar N."/>
            <person name="Inman J."/>
            <person name="Hall N."/>
            <person name="Lorenzi H."/>
            <person name="Caler E."/>
        </authorList>
    </citation>
    <scope>NUCLEOTIDE SEQUENCE [LARGE SCALE GENOMIC DNA]</scope>
    <source>
        <strain evidence="2 3">IP1</strain>
    </source>
</reference>
<dbReference type="EMBL" id="KB206455">
    <property type="protein sequence ID" value="ELP91621.1"/>
    <property type="molecule type" value="Genomic_DNA"/>
</dbReference>
<sequence length="249" mass="29586">MFILILGFVAFAFSFSDFNDQPFQFEDSEKISDEELLLLLVTQDQGNDWLRILQLLIDKLRHYPQLSDSTFEEHIKLIIEGQQMLLKKIGTILNRKVFGNSDINELMDLLRTSVTQGRHTSRLWFYLYGVHGMMEKLSRAVGIRESVKAQMYNEFVLPVTYFEKQLQLIEKLLRKPLFRHNREYERTRDAFSLFVRTGRTAQAEWSKNFGATENKEKFKLEHFSLTLYRRSQDSRITRRRRTRSLSATK</sequence>
<protein>
    <submittedName>
        <fullName evidence="2">Uncharacterized protein</fullName>
    </submittedName>
</protein>
<feature type="chain" id="PRO_5001980325" evidence="1">
    <location>
        <begin position="17"/>
        <end position="249"/>
    </location>
</feature>
<gene>
    <name evidence="2" type="ORF">EIN_205780</name>
</gene>
<keyword evidence="3" id="KW-1185">Reference proteome</keyword>
<dbReference type="Proteomes" id="UP000014680">
    <property type="component" value="Unassembled WGS sequence"/>
</dbReference>
<evidence type="ECO:0000256" key="1">
    <source>
        <dbReference type="SAM" id="SignalP"/>
    </source>
</evidence>